<name>A0A2D0NCD8_FLAN2</name>
<evidence type="ECO:0000313" key="1">
    <source>
        <dbReference type="EMBL" id="PHN06171.1"/>
    </source>
</evidence>
<comment type="caution">
    <text evidence="1">The sequence shown here is derived from an EMBL/GenBank/DDBJ whole genome shotgun (WGS) entry which is preliminary data.</text>
</comment>
<dbReference type="RefSeq" id="WP_099150155.1">
    <property type="nucleotide sequence ID" value="NZ_PDUD01000018.1"/>
</dbReference>
<keyword evidence="2" id="KW-1185">Reference proteome</keyword>
<sequence length="114" mass="12856">MSNEEKYGIQETEDLFDLAVSLKEAVAKAKEGDGKIDIKTDFIHFFQPVTRIPRAFEGAGNIPKEWSDLSEAEIIRLHDRFGDIVNDERWQRAFIGLAIAGDAIYEIVSEEKAA</sequence>
<dbReference type="EMBL" id="PDUD01000018">
    <property type="protein sequence ID" value="PHN06171.1"/>
    <property type="molecule type" value="Genomic_DNA"/>
</dbReference>
<dbReference type="Proteomes" id="UP000223913">
    <property type="component" value="Unassembled WGS sequence"/>
</dbReference>
<evidence type="ECO:0000313" key="2">
    <source>
        <dbReference type="Proteomes" id="UP000223913"/>
    </source>
</evidence>
<proteinExistence type="predicted"/>
<reference evidence="1 2" key="1">
    <citation type="submission" date="2017-10" db="EMBL/GenBank/DDBJ databases">
        <title>The draft genome sequence of Lewinella nigricans NBRC 102662.</title>
        <authorList>
            <person name="Wang K."/>
        </authorList>
    </citation>
    <scope>NUCLEOTIDE SEQUENCE [LARGE SCALE GENOMIC DNA]</scope>
    <source>
        <strain evidence="1 2">NBRC 102662</strain>
    </source>
</reference>
<protein>
    <submittedName>
        <fullName evidence="1">Uncharacterized protein</fullName>
    </submittedName>
</protein>
<accession>A0A2D0NCD8</accession>
<gene>
    <name evidence="1" type="ORF">CRP01_11340</name>
</gene>
<organism evidence="1 2">
    <name type="scientific">Flavilitoribacter nigricans (strain ATCC 23147 / DSM 23189 / NBRC 102662 / NCIMB 1420 / SS-2)</name>
    <name type="common">Lewinella nigricans</name>
    <dbReference type="NCBI Taxonomy" id="1122177"/>
    <lineage>
        <taxon>Bacteria</taxon>
        <taxon>Pseudomonadati</taxon>
        <taxon>Bacteroidota</taxon>
        <taxon>Saprospiria</taxon>
        <taxon>Saprospirales</taxon>
        <taxon>Lewinellaceae</taxon>
        <taxon>Flavilitoribacter</taxon>
    </lineage>
</organism>
<dbReference type="AlphaFoldDB" id="A0A2D0NCD8"/>